<dbReference type="InterPro" id="IPR038765">
    <property type="entry name" value="Papain-like_cys_pep_sf"/>
</dbReference>
<name>A0A073JWN5_9BACI</name>
<gene>
    <name evidence="2" type="ORF">BAMA_04195</name>
</gene>
<protein>
    <recommendedName>
        <fullName evidence="4">Arylamine N-acetyltransferase</fullName>
    </recommendedName>
</protein>
<proteinExistence type="inferred from homology"/>
<keyword evidence="3" id="KW-1185">Reference proteome</keyword>
<dbReference type="PANTHER" id="PTHR11786">
    <property type="entry name" value="N-HYDROXYARYLAMINE O-ACETYLTRANSFERASE"/>
    <property type="match status" value="1"/>
</dbReference>
<dbReference type="STRING" id="574376.BAMA_04195"/>
<dbReference type="InterPro" id="IPR053710">
    <property type="entry name" value="Arylamine_NAT_domain_sf"/>
</dbReference>
<accession>A0A073JWN5</accession>
<sequence>MHEHLLVNRFLTFLEVERKEPTISFLNELIHQHQKKVKWETFTKMIDWEHGNRTGNYIPSIDVYIDRMINKGMGGTCWTLSIGFHWLLSQLGFHVQYLYMEPGHLCLRVDLDQPYYVDVGYTAPLFQAYPLLTTFQTNDTRETFHYNVSSESIAVTRIPGPEKTLSPQPVTLEEMYPILKRSNDWSRALFLKKTRIFSYVNDISSSLENNVLKQYFYDKKVESIIPPRKLARFITDYYRMDQELVQKALQIHEEKMKLSNHS</sequence>
<dbReference type="GO" id="GO:0016407">
    <property type="term" value="F:acetyltransferase activity"/>
    <property type="evidence" value="ECO:0007669"/>
    <property type="project" value="InterPro"/>
</dbReference>
<comment type="caution">
    <text evidence="2">The sequence shown here is derived from an EMBL/GenBank/DDBJ whole genome shotgun (WGS) entry which is preliminary data.</text>
</comment>
<comment type="similarity">
    <text evidence="1">Belongs to the arylamine N-acetyltransferase family.</text>
</comment>
<dbReference type="AlphaFoldDB" id="A0A073JWN5"/>
<evidence type="ECO:0000256" key="1">
    <source>
        <dbReference type="ARBA" id="ARBA00006547"/>
    </source>
</evidence>
<dbReference type="eggNOG" id="COG2162">
    <property type="taxonomic scope" value="Bacteria"/>
</dbReference>
<evidence type="ECO:0000313" key="3">
    <source>
        <dbReference type="Proteomes" id="UP000027822"/>
    </source>
</evidence>
<dbReference type="SUPFAM" id="SSF54001">
    <property type="entry name" value="Cysteine proteinases"/>
    <property type="match status" value="1"/>
</dbReference>
<evidence type="ECO:0008006" key="4">
    <source>
        <dbReference type="Google" id="ProtNLM"/>
    </source>
</evidence>
<dbReference type="Gene3D" id="3.30.2140.20">
    <property type="match status" value="1"/>
</dbReference>
<dbReference type="OrthoDB" id="2845539at2"/>
<dbReference type="EMBL" id="JOTN01000012">
    <property type="protein sequence ID" value="KEK18715.1"/>
    <property type="molecule type" value="Genomic_DNA"/>
</dbReference>
<dbReference type="Pfam" id="PF00797">
    <property type="entry name" value="Acetyltransf_2"/>
    <property type="match status" value="1"/>
</dbReference>
<dbReference type="PANTHER" id="PTHR11786:SF0">
    <property type="entry name" value="ARYLAMINE N-ACETYLTRANSFERASE 4-RELATED"/>
    <property type="match status" value="1"/>
</dbReference>
<dbReference type="InterPro" id="IPR001447">
    <property type="entry name" value="Arylamine_N-AcTrfase"/>
</dbReference>
<dbReference type="RefSeq" id="WP_034640381.1">
    <property type="nucleotide sequence ID" value="NZ_CBCSJC010000038.1"/>
</dbReference>
<organism evidence="2 3">
    <name type="scientific">Bacillus manliponensis</name>
    <dbReference type="NCBI Taxonomy" id="574376"/>
    <lineage>
        <taxon>Bacteria</taxon>
        <taxon>Bacillati</taxon>
        <taxon>Bacillota</taxon>
        <taxon>Bacilli</taxon>
        <taxon>Bacillales</taxon>
        <taxon>Bacillaceae</taxon>
        <taxon>Bacillus</taxon>
        <taxon>Bacillus cereus group</taxon>
    </lineage>
</organism>
<evidence type="ECO:0000313" key="2">
    <source>
        <dbReference type="EMBL" id="KEK18715.1"/>
    </source>
</evidence>
<dbReference type="Proteomes" id="UP000027822">
    <property type="component" value="Unassembled WGS sequence"/>
</dbReference>
<reference evidence="2 3" key="1">
    <citation type="submission" date="2014-06" db="EMBL/GenBank/DDBJ databases">
        <title>Draft genome sequence of Bacillus manliponensis JCM 15802 (MCCC 1A00708).</title>
        <authorList>
            <person name="Lai Q."/>
            <person name="Liu Y."/>
            <person name="Shao Z."/>
        </authorList>
    </citation>
    <scope>NUCLEOTIDE SEQUENCE [LARGE SCALE GENOMIC DNA]</scope>
    <source>
        <strain evidence="2 3">JCM 15802</strain>
    </source>
</reference>